<dbReference type="InterPro" id="IPR036280">
    <property type="entry name" value="Multihaem_cyt_sf"/>
</dbReference>
<accession>I0ES21</accession>
<dbReference type="InterPro" id="IPR051174">
    <property type="entry name" value="Cytochrome_c-type_ET"/>
</dbReference>
<dbReference type="GO" id="GO:0046872">
    <property type="term" value="F:metal ion binding"/>
    <property type="evidence" value="ECO:0007669"/>
    <property type="project" value="UniProtKB-KW"/>
</dbReference>
<keyword evidence="8" id="KW-0249">Electron transport</keyword>
<evidence type="ECO:0000256" key="4">
    <source>
        <dbReference type="ARBA" id="ARBA00022475"/>
    </source>
</evidence>
<evidence type="ECO:0000256" key="2">
    <source>
        <dbReference type="ARBA" id="ARBA00007395"/>
    </source>
</evidence>
<dbReference type="SUPFAM" id="SSF48695">
    <property type="entry name" value="Multiheme cytochromes"/>
    <property type="match status" value="1"/>
</dbReference>
<keyword evidence="10" id="KW-0408">Iron</keyword>
<dbReference type="eggNOG" id="COG3005">
    <property type="taxonomic scope" value="Bacteria"/>
</dbReference>
<comment type="similarity">
    <text evidence="2">Belongs to the NapC/NirT/NrfH family.</text>
</comment>
<evidence type="ECO:0000313" key="15">
    <source>
        <dbReference type="Proteomes" id="UP000005013"/>
    </source>
</evidence>
<keyword evidence="4" id="KW-1003">Cell membrane</keyword>
<evidence type="ECO:0000256" key="12">
    <source>
        <dbReference type="SAM" id="Phobius"/>
    </source>
</evidence>
<evidence type="ECO:0000256" key="11">
    <source>
        <dbReference type="ARBA" id="ARBA00023136"/>
    </source>
</evidence>
<evidence type="ECO:0000256" key="6">
    <source>
        <dbReference type="ARBA" id="ARBA00022692"/>
    </source>
</evidence>
<evidence type="ECO:0000256" key="8">
    <source>
        <dbReference type="ARBA" id="ARBA00022982"/>
    </source>
</evidence>
<dbReference type="GO" id="GO:0009061">
    <property type="term" value="P:anaerobic respiration"/>
    <property type="evidence" value="ECO:0007669"/>
    <property type="project" value="TreeGrafter"/>
</dbReference>
<dbReference type="InterPro" id="IPR005126">
    <property type="entry name" value="NapC/NirT_cyt_c_N"/>
</dbReference>
<evidence type="ECO:0000259" key="13">
    <source>
        <dbReference type="Pfam" id="PF03264"/>
    </source>
</evidence>
<feature type="domain" description="NapC/NirT cytochrome c N-terminal" evidence="13">
    <location>
        <begin position="8"/>
        <end position="173"/>
    </location>
</feature>
<reference evidence="14 15" key="1">
    <citation type="journal article" date="2013" name="PLoS ONE">
        <title>Sequence Divergence and Conservation in Genomes ofHelicobacter cetorum Strains from a Dolphin and a Whale.</title>
        <authorList>
            <person name="Kersulyte D."/>
            <person name="Rossi M."/>
            <person name="Berg D.E."/>
        </authorList>
    </citation>
    <scope>NUCLEOTIDE SEQUENCE [LARGE SCALE GENOMIC DNA]</scope>
    <source>
        <strain evidence="14 15">MIT 99-5656</strain>
    </source>
</reference>
<proteinExistence type="inferred from homology"/>
<name>I0ES21_HELCM</name>
<sequence length="200" mass="23081">MKEFIKRNRYYVLFIFIIGATIGMVFSLTLAEIVEKTADDKFCGYCHIMQPMVKSFLQDSHGGNNKVGFKAKCVDCHLPHNNVTHYLFEKARLGINDVIGNVFFDPKNHVNWEEKRKEAKNYVPDSGCSHCHSNLRDATSSNLKAFLPHRDYFEKYTTKTCVECHANEVGHKNLSKHLKDYLKDNYRPYPNSPNKDGLSQ</sequence>
<organism evidence="14 15">
    <name type="scientific">Helicobacter cetorum (strain ATCC BAA-540 / CCUG 52418 / MIT 99-5656)</name>
    <dbReference type="NCBI Taxonomy" id="1163745"/>
    <lineage>
        <taxon>Bacteria</taxon>
        <taxon>Pseudomonadati</taxon>
        <taxon>Campylobacterota</taxon>
        <taxon>Epsilonproteobacteria</taxon>
        <taxon>Campylobacterales</taxon>
        <taxon>Helicobacteraceae</taxon>
        <taxon>Helicobacter</taxon>
    </lineage>
</organism>
<dbReference type="Pfam" id="PF03264">
    <property type="entry name" value="Cytochrom_NNT"/>
    <property type="match status" value="1"/>
</dbReference>
<dbReference type="AlphaFoldDB" id="I0ES21"/>
<keyword evidence="11 12" id="KW-0472">Membrane</keyword>
<dbReference type="RefSeq" id="WP_014659249.1">
    <property type="nucleotide sequence ID" value="NC_017735.1"/>
</dbReference>
<dbReference type="STRING" id="1163745.HCD_03620"/>
<evidence type="ECO:0000256" key="1">
    <source>
        <dbReference type="ARBA" id="ARBA00004236"/>
    </source>
</evidence>
<dbReference type="Proteomes" id="UP000005013">
    <property type="component" value="Chromosome"/>
</dbReference>
<dbReference type="KEGG" id="hcm:HCD_03620"/>
<keyword evidence="3" id="KW-0813">Transport</keyword>
<evidence type="ECO:0000256" key="5">
    <source>
        <dbReference type="ARBA" id="ARBA00022617"/>
    </source>
</evidence>
<comment type="subcellular location">
    <subcellularLocation>
        <location evidence="1">Cell membrane</location>
    </subcellularLocation>
</comment>
<keyword evidence="15" id="KW-1185">Reference proteome</keyword>
<dbReference type="HOGENOM" id="CLU_096753_1_1_7"/>
<keyword evidence="7" id="KW-0479">Metal-binding</keyword>
<dbReference type="PANTHER" id="PTHR30333">
    <property type="entry name" value="CYTOCHROME C-TYPE PROTEIN"/>
    <property type="match status" value="1"/>
</dbReference>
<evidence type="ECO:0000256" key="10">
    <source>
        <dbReference type="ARBA" id="ARBA00023004"/>
    </source>
</evidence>
<dbReference type="PANTHER" id="PTHR30333:SF1">
    <property type="entry name" value="CYTOCHROME C-TYPE PROTEIN NAPC"/>
    <property type="match status" value="1"/>
</dbReference>
<keyword evidence="5" id="KW-0349">Heme</keyword>
<evidence type="ECO:0000313" key="14">
    <source>
        <dbReference type="EMBL" id="AFI05740.1"/>
    </source>
</evidence>
<dbReference type="GO" id="GO:0009055">
    <property type="term" value="F:electron transfer activity"/>
    <property type="evidence" value="ECO:0007669"/>
    <property type="project" value="TreeGrafter"/>
</dbReference>
<keyword evidence="6 12" id="KW-0812">Transmembrane</keyword>
<protein>
    <submittedName>
        <fullName evidence="14">Tetraheme Cytochrom c</fullName>
    </submittedName>
</protein>
<dbReference type="PATRIC" id="fig|1163745.3.peg.770"/>
<dbReference type="InterPro" id="IPR038266">
    <property type="entry name" value="NapC/NirT_cytc_sf"/>
</dbReference>
<dbReference type="EMBL" id="CP003481">
    <property type="protein sequence ID" value="AFI05740.1"/>
    <property type="molecule type" value="Genomic_DNA"/>
</dbReference>
<dbReference type="GO" id="GO:0005886">
    <property type="term" value="C:plasma membrane"/>
    <property type="evidence" value="ECO:0007669"/>
    <property type="project" value="UniProtKB-SubCell"/>
</dbReference>
<evidence type="ECO:0000256" key="3">
    <source>
        <dbReference type="ARBA" id="ARBA00022448"/>
    </source>
</evidence>
<evidence type="ECO:0000256" key="9">
    <source>
        <dbReference type="ARBA" id="ARBA00022989"/>
    </source>
</evidence>
<dbReference type="Gene3D" id="1.10.3820.10">
    <property type="entry name" value="Di-heme elbow motif domain"/>
    <property type="match status" value="1"/>
</dbReference>
<feature type="transmembrane region" description="Helical" evidence="12">
    <location>
        <begin position="12"/>
        <end position="31"/>
    </location>
</feature>
<gene>
    <name evidence="14" type="ordered locus">HCD_03620</name>
</gene>
<keyword evidence="9 12" id="KW-1133">Transmembrane helix</keyword>
<evidence type="ECO:0000256" key="7">
    <source>
        <dbReference type="ARBA" id="ARBA00022723"/>
    </source>
</evidence>